<protein>
    <recommendedName>
        <fullName evidence="1">Late embryogenesis abundant protein LEA-2 subgroup domain-containing protein</fullName>
    </recommendedName>
</protein>
<dbReference type="GeneID" id="86819281"/>
<sequence>MNKFIFFTSIVISSFCITSCAIKKKPLFLKIDDIKVLSVASDTIRLKANAFFKNPNDIGGKLSTDKIKVLVNGTQLAHVCSEEFKVPARKEFAIPLKVAISTKEVFQNNKNGILGGLLNSLLNKSVKVQFKGDLRYKVLGFSHIYTIDKTEEIKINF</sequence>
<accession>A0A2I2M7G6</accession>
<dbReference type="SUPFAM" id="SSF117070">
    <property type="entry name" value="LEA14-like"/>
    <property type="match status" value="1"/>
</dbReference>
<dbReference type="Pfam" id="PF03168">
    <property type="entry name" value="LEA_2"/>
    <property type="match status" value="1"/>
</dbReference>
<proteinExistence type="predicted"/>
<dbReference type="AlphaFoldDB" id="A0A2I2M7G6"/>
<dbReference type="RefSeq" id="WP_058885041.1">
    <property type="nucleotide sequence ID" value="NZ_JAFMUG010000006.1"/>
</dbReference>
<dbReference type="Gene3D" id="2.60.40.1820">
    <property type="match status" value="1"/>
</dbReference>
<organism evidence="2 3">
    <name type="scientific">Tenacibaculum finnmarkense genomovar ulcerans</name>
    <dbReference type="NCBI Taxonomy" id="2781388"/>
    <lineage>
        <taxon>Bacteria</taxon>
        <taxon>Pseudomonadati</taxon>
        <taxon>Bacteroidota</taxon>
        <taxon>Flavobacteriia</taxon>
        <taxon>Flavobacteriales</taxon>
        <taxon>Flavobacteriaceae</taxon>
        <taxon>Tenacibaculum</taxon>
        <taxon>Tenacibaculum finnmarkense</taxon>
    </lineage>
</organism>
<evidence type="ECO:0000313" key="3">
    <source>
        <dbReference type="Proteomes" id="UP000490060"/>
    </source>
</evidence>
<feature type="domain" description="Late embryogenesis abundant protein LEA-2 subgroup" evidence="1">
    <location>
        <begin position="53"/>
        <end position="141"/>
    </location>
</feature>
<dbReference type="InterPro" id="IPR004864">
    <property type="entry name" value="LEA_2"/>
</dbReference>
<reference evidence="2 3" key="1">
    <citation type="submission" date="2017-11" db="EMBL/GenBank/DDBJ databases">
        <authorList>
            <person name="Duchaud E."/>
        </authorList>
    </citation>
    <scope>NUCLEOTIDE SEQUENCE [LARGE SCALE GENOMIC DNA]</scope>
    <source>
        <strain evidence="2 3">TNO010</strain>
    </source>
</reference>
<dbReference type="EMBL" id="OENE01000013">
    <property type="protein sequence ID" value="SOU88482.1"/>
    <property type="molecule type" value="Genomic_DNA"/>
</dbReference>
<evidence type="ECO:0000313" key="2">
    <source>
        <dbReference type="EMBL" id="SOU88482.1"/>
    </source>
</evidence>
<name>A0A2I2M7G6_9FLAO</name>
<evidence type="ECO:0000259" key="1">
    <source>
        <dbReference type="Pfam" id="PF03168"/>
    </source>
</evidence>
<dbReference type="Proteomes" id="UP000490060">
    <property type="component" value="Unassembled WGS sequence"/>
</dbReference>
<gene>
    <name evidence="2" type="ORF">TNO010_200073</name>
</gene>